<dbReference type="Pfam" id="PF01128">
    <property type="entry name" value="IspD"/>
    <property type="match status" value="1"/>
</dbReference>
<organism evidence="8 9">
    <name type="scientific">Phycicoccus flavus</name>
    <dbReference type="NCBI Taxonomy" id="2502783"/>
    <lineage>
        <taxon>Bacteria</taxon>
        <taxon>Bacillati</taxon>
        <taxon>Actinomycetota</taxon>
        <taxon>Actinomycetes</taxon>
        <taxon>Micrococcales</taxon>
        <taxon>Intrasporangiaceae</taxon>
        <taxon>Phycicoccus</taxon>
    </lineage>
</organism>
<dbReference type="RefSeq" id="WP_165567075.1">
    <property type="nucleotide sequence ID" value="NZ_SAYU02000140.1"/>
</dbReference>
<accession>A0A8T6R7A8</accession>
<dbReference type="SUPFAM" id="SSF53448">
    <property type="entry name" value="Nucleotide-diphospho-sugar transferases"/>
    <property type="match status" value="1"/>
</dbReference>
<dbReference type="FunFam" id="3.90.550.10:FF:000003">
    <property type="entry name" value="2-C-methyl-D-erythritol 4-phosphate cytidylyltransferase"/>
    <property type="match status" value="1"/>
</dbReference>
<keyword evidence="6 7" id="KW-0414">Isoprene biosynthesis</keyword>
<evidence type="ECO:0000256" key="1">
    <source>
        <dbReference type="ARBA" id="ARBA00001282"/>
    </source>
</evidence>
<evidence type="ECO:0000256" key="5">
    <source>
        <dbReference type="ARBA" id="ARBA00022695"/>
    </source>
</evidence>
<dbReference type="Proteomes" id="UP000287866">
    <property type="component" value="Unassembled WGS sequence"/>
</dbReference>
<reference evidence="8" key="1">
    <citation type="submission" date="2020-03" db="EMBL/GenBank/DDBJ databases">
        <title>Phycicoccus flavus sp. nov., a novel endophytic actinobacterium isolated from branch of Kandelia candel.</title>
        <authorList>
            <person name="Tuo L."/>
        </authorList>
    </citation>
    <scope>NUCLEOTIDE SEQUENCE</scope>
    <source>
        <strain evidence="8">CMS6Z-2</strain>
    </source>
</reference>
<evidence type="ECO:0000256" key="6">
    <source>
        <dbReference type="ARBA" id="ARBA00023229"/>
    </source>
</evidence>
<dbReference type="PANTHER" id="PTHR32125">
    <property type="entry name" value="2-C-METHYL-D-ERYTHRITOL 4-PHOSPHATE CYTIDYLYLTRANSFERASE, CHLOROPLASTIC"/>
    <property type="match status" value="1"/>
</dbReference>
<feature type="site" description="Transition state stabilizer" evidence="7">
    <location>
        <position position="30"/>
    </location>
</feature>
<dbReference type="AlphaFoldDB" id="A0A8T6R7A8"/>
<proteinExistence type="inferred from homology"/>
<dbReference type="PROSITE" id="PS01295">
    <property type="entry name" value="ISPD"/>
    <property type="match status" value="1"/>
</dbReference>
<dbReference type="Gene3D" id="3.90.550.10">
    <property type="entry name" value="Spore Coat Polysaccharide Biosynthesis Protein SpsA, Chain A"/>
    <property type="match status" value="1"/>
</dbReference>
<keyword evidence="4 7" id="KW-0808">Transferase</keyword>
<dbReference type="PANTHER" id="PTHR32125:SF4">
    <property type="entry name" value="2-C-METHYL-D-ERYTHRITOL 4-PHOSPHATE CYTIDYLYLTRANSFERASE, CHLOROPLASTIC"/>
    <property type="match status" value="1"/>
</dbReference>
<evidence type="ECO:0000256" key="4">
    <source>
        <dbReference type="ARBA" id="ARBA00022679"/>
    </source>
</evidence>
<dbReference type="InterPro" id="IPR029044">
    <property type="entry name" value="Nucleotide-diphossugar_trans"/>
</dbReference>
<comment type="catalytic activity">
    <reaction evidence="1 7">
        <text>2-C-methyl-D-erythritol 4-phosphate + CTP + H(+) = 4-CDP-2-C-methyl-D-erythritol + diphosphate</text>
        <dbReference type="Rhea" id="RHEA:13429"/>
        <dbReference type="ChEBI" id="CHEBI:15378"/>
        <dbReference type="ChEBI" id="CHEBI:33019"/>
        <dbReference type="ChEBI" id="CHEBI:37563"/>
        <dbReference type="ChEBI" id="CHEBI:57823"/>
        <dbReference type="ChEBI" id="CHEBI:58262"/>
        <dbReference type="EC" id="2.7.7.60"/>
    </reaction>
</comment>
<dbReference type="CDD" id="cd02516">
    <property type="entry name" value="CDP-ME_synthetase"/>
    <property type="match status" value="1"/>
</dbReference>
<dbReference type="EMBL" id="SAYU02000140">
    <property type="protein sequence ID" value="NHA70348.1"/>
    <property type="molecule type" value="Genomic_DNA"/>
</dbReference>
<feature type="site" description="Positions MEP for the nucleophilic attack" evidence="7">
    <location>
        <position position="215"/>
    </location>
</feature>
<dbReference type="NCBIfam" id="TIGR00453">
    <property type="entry name" value="ispD"/>
    <property type="match status" value="1"/>
</dbReference>
<evidence type="ECO:0000313" key="8">
    <source>
        <dbReference type="EMBL" id="NHA70348.1"/>
    </source>
</evidence>
<comment type="caution">
    <text evidence="8">The sequence shown here is derived from an EMBL/GenBank/DDBJ whole genome shotgun (WGS) entry which is preliminary data.</text>
</comment>
<dbReference type="HAMAP" id="MF_00108">
    <property type="entry name" value="IspD"/>
    <property type="match status" value="1"/>
</dbReference>
<feature type="site" description="Positions MEP for the nucleophilic attack" evidence="7">
    <location>
        <position position="163"/>
    </location>
</feature>
<dbReference type="InterPro" id="IPR001228">
    <property type="entry name" value="IspD"/>
</dbReference>
<keyword evidence="9" id="KW-1185">Reference proteome</keyword>
<evidence type="ECO:0000256" key="7">
    <source>
        <dbReference type="HAMAP-Rule" id="MF_00108"/>
    </source>
</evidence>
<protein>
    <recommendedName>
        <fullName evidence="7">2-C-methyl-D-erythritol 4-phosphate cytidylyltransferase</fullName>
        <ecNumber evidence="7">2.7.7.60</ecNumber>
    </recommendedName>
    <alternativeName>
        <fullName evidence="7">4-diphosphocytidyl-2C-methyl-D-erythritol synthase</fullName>
    </alternativeName>
    <alternativeName>
        <fullName evidence="7">MEP cytidylyltransferase</fullName>
        <shortName evidence="7">MCT</shortName>
    </alternativeName>
</protein>
<feature type="site" description="Transition state stabilizer" evidence="7">
    <location>
        <position position="23"/>
    </location>
</feature>
<name>A0A8T6R7A8_9MICO</name>
<keyword evidence="5 7" id="KW-0548">Nucleotidyltransferase</keyword>
<comment type="pathway">
    <text evidence="2 7">Isoprenoid biosynthesis; isopentenyl diphosphate biosynthesis via DXP pathway; isopentenyl diphosphate from 1-deoxy-D-xylulose 5-phosphate: step 2/6.</text>
</comment>
<evidence type="ECO:0000256" key="2">
    <source>
        <dbReference type="ARBA" id="ARBA00004787"/>
    </source>
</evidence>
<dbReference type="GO" id="GO:0019288">
    <property type="term" value="P:isopentenyl diphosphate biosynthetic process, methylerythritol 4-phosphate pathway"/>
    <property type="evidence" value="ECO:0007669"/>
    <property type="project" value="UniProtKB-UniRule"/>
</dbReference>
<dbReference type="InterPro" id="IPR018294">
    <property type="entry name" value="ISPD_synthase_CS"/>
</dbReference>
<gene>
    <name evidence="7" type="primary">ispD</name>
    <name evidence="8" type="ORF">EPD83_020205</name>
</gene>
<dbReference type="EC" id="2.7.7.60" evidence="7"/>
<comment type="similarity">
    <text evidence="3 7">Belongs to the IspD/TarI cytidylyltransferase family. IspD subfamily.</text>
</comment>
<comment type="function">
    <text evidence="7">Catalyzes the formation of 4-diphosphocytidyl-2-C-methyl-D-erythritol from CTP and 2-C-methyl-D-erythritol 4-phosphate (MEP).</text>
</comment>
<dbReference type="InterPro" id="IPR050088">
    <property type="entry name" value="IspD/TarI_cytidylyltransf_bact"/>
</dbReference>
<sequence length="235" mass="23555">MTDAHAAPRGVGVVVVAAGSGARLGAGVPKAFVPLHGRPLLGHALDTVARVPGLAAVSVVVPEGLLDVGSASWHGVTLPAGAVVVAGGAERTASVAAGLAALGPDCDVVLVHDAARCLTPLAVFERVVAAVRSGDAGVVPGLAVVDTVKTVDEQGLVTGTPDRGTLRAVQTPQGFDRQVLLAAHASGVDATDDAALVERTGHRVRVVEGDPLAFKVTTPEDLERAARLLPPPQVP</sequence>
<dbReference type="InterPro" id="IPR034683">
    <property type="entry name" value="IspD/TarI"/>
</dbReference>
<evidence type="ECO:0000256" key="3">
    <source>
        <dbReference type="ARBA" id="ARBA00009789"/>
    </source>
</evidence>
<evidence type="ECO:0000313" key="9">
    <source>
        <dbReference type="Proteomes" id="UP000287866"/>
    </source>
</evidence>
<dbReference type="GO" id="GO:0050518">
    <property type="term" value="F:2-C-methyl-D-erythritol 4-phosphate cytidylyltransferase activity"/>
    <property type="evidence" value="ECO:0007669"/>
    <property type="project" value="UniProtKB-UniRule"/>
</dbReference>